<dbReference type="InterPro" id="IPR006694">
    <property type="entry name" value="Fatty_acid_hydroxylase"/>
</dbReference>
<feature type="transmembrane region" description="Helical" evidence="6">
    <location>
        <begin position="63"/>
        <end position="82"/>
    </location>
</feature>
<feature type="transmembrane region" description="Helical" evidence="6">
    <location>
        <begin position="94"/>
        <end position="114"/>
    </location>
</feature>
<dbReference type="OrthoDB" id="1658724at2759"/>
<protein>
    <recommendedName>
        <fullName evidence="7">Fatty acid hydroxylase domain-containing protein</fullName>
    </recommendedName>
</protein>
<evidence type="ECO:0000256" key="1">
    <source>
        <dbReference type="ARBA" id="ARBA00004370"/>
    </source>
</evidence>
<keyword evidence="4 6" id="KW-1133">Transmembrane helix</keyword>
<dbReference type="GO" id="GO:0008610">
    <property type="term" value="P:lipid biosynthetic process"/>
    <property type="evidence" value="ECO:0007669"/>
    <property type="project" value="InterPro"/>
</dbReference>
<dbReference type="PANTHER" id="PTHR11863">
    <property type="entry name" value="STEROL DESATURASE"/>
    <property type="match status" value="1"/>
</dbReference>
<evidence type="ECO:0000256" key="2">
    <source>
        <dbReference type="ARBA" id="ARBA00009324"/>
    </source>
</evidence>
<comment type="caution">
    <text evidence="8">The sequence shown here is derived from an EMBL/GenBank/DDBJ whole genome shotgun (WGS) entry which is preliminary data.</text>
</comment>
<evidence type="ECO:0000256" key="6">
    <source>
        <dbReference type="SAM" id="Phobius"/>
    </source>
</evidence>
<comment type="subcellular location">
    <subcellularLocation>
        <location evidence="1">Membrane</location>
    </subcellularLocation>
</comment>
<dbReference type="AlphaFoldDB" id="A0A8T0GBW8"/>
<accession>A0A8T0GBW8</accession>
<dbReference type="GO" id="GO:0005506">
    <property type="term" value="F:iron ion binding"/>
    <property type="evidence" value="ECO:0007669"/>
    <property type="project" value="InterPro"/>
</dbReference>
<evidence type="ECO:0000256" key="5">
    <source>
        <dbReference type="ARBA" id="ARBA00023136"/>
    </source>
</evidence>
<evidence type="ECO:0000256" key="4">
    <source>
        <dbReference type="ARBA" id="ARBA00022989"/>
    </source>
</evidence>
<dbReference type="GO" id="GO:0016020">
    <property type="term" value="C:membrane"/>
    <property type="evidence" value="ECO:0007669"/>
    <property type="project" value="UniProtKB-SubCell"/>
</dbReference>
<reference evidence="8 9" key="1">
    <citation type="submission" date="2020-06" db="EMBL/GenBank/DDBJ databases">
        <title>WGS assembly of Ceratodon purpureus strain R40.</title>
        <authorList>
            <person name="Carey S.B."/>
            <person name="Jenkins J."/>
            <person name="Shu S."/>
            <person name="Lovell J.T."/>
            <person name="Sreedasyam A."/>
            <person name="Maumus F."/>
            <person name="Tiley G.P."/>
            <person name="Fernandez-Pozo N."/>
            <person name="Barry K."/>
            <person name="Chen C."/>
            <person name="Wang M."/>
            <person name="Lipzen A."/>
            <person name="Daum C."/>
            <person name="Saski C.A."/>
            <person name="Payton A.C."/>
            <person name="Mcbreen J.C."/>
            <person name="Conrad R.E."/>
            <person name="Kollar L.M."/>
            <person name="Olsson S."/>
            <person name="Huttunen S."/>
            <person name="Landis J.B."/>
            <person name="Wickett N.J."/>
            <person name="Johnson M.G."/>
            <person name="Rensing S.A."/>
            <person name="Grimwood J."/>
            <person name="Schmutz J."/>
            <person name="Mcdaniel S.F."/>
        </authorList>
    </citation>
    <scope>NUCLEOTIDE SEQUENCE [LARGE SCALE GENOMIC DNA]</scope>
    <source>
        <strain evidence="8 9">R40</strain>
    </source>
</reference>
<evidence type="ECO:0000313" key="9">
    <source>
        <dbReference type="Proteomes" id="UP000822688"/>
    </source>
</evidence>
<gene>
    <name evidence="8" type="ORF">KC19_11G005900</name>
</gene>
<dbReference type="GO" id="GO:0016491">
    <property type="term" value="F:oxidoreductase activity"/>
    <property type="evidence" value="ECO:0007669"/>
    <property type="project" value="InterPro"/>
</dbReference>
<keyword evidence="9" id="KW-1185">Reference proteome</keyword>
<dbReference type="EMBL" id="CM026432">
    <property type="protein sequence ID" value="KAG0555824.1"/>
    <property type="molecule type" value="Genomic_DNA"/>
</dbReference>
<evidence type="ECO:0000259" key="7">
    <source>
        <dbReference type="Pfam" id="PF04116"/>
    </source>
</evidence>
<evidence type="ECO:0000313" key="8">
    <source>
        <dbReference type="EMBL" id="KAG0555824.1"/>
    </source>
</evidence>
<dbReference type="InterPro" id="IPR050307">
    <property type="entry name" value="Sterol_Desaturase_Related"/>
</dbReference>
<feature type="transmembrane region" description="Helical" evidence="6">
    <location>
        <begin position="7"/>
        <end position="27"/>
    </location>
</feature>
<dbReference type="Pfam" id="PF04116">
    <property type="entry name" value="FA_hydroxylase"/>
    <property type="match status" value="1"/>
</dbReference>
<name>A0A8T0GBW8_CERPU</name>
<keyword evidence="3 6" id="KW-0812">Transmembrane</keyword>
<feature type="domain" description="Fatty acid hydroxylase" evidence="7">
    <location>
        <begin position="104"/>
        <end position="246"/>
    </location>
</feature>
<proteinExistence type="inferred from homology"/>
<evidence type="ECO:0000256" key="3">
    <source>
        <dbReference type="ARBA" id="ARBA00022692"/>
    </source>
</evidence>
<keyword evidence="5 6" id="KW-0472">Membrane</keyword>
<feature type="transmembrane region" description="Helical" evidence="6">
    <location>
        <begin position="150"/>
        <end position="170"/>
    </location>
</feature>
<organism evidence="8 9">
    <name type="scientific">Ceratodon purpureus</name>
    <name type="common">Fire moss</name>
    <name type="synonym">Dicranum purpureum</name>
    <dbReference type="NCBI Taxonomy" id="3225"/>
    <lineage>
        <taxon>Eukaryota</taxon>
        <taxon>Viridiplantae</taxon>
        <taxon>Streptophyta</taxon>
        <taxon>Embryophyta</taxon>
        <taxon>Bryophyta</taxon>
        <taxon>Bryophytina</taxon>
        <taxon>Bryopsida</taxon>
        <taxon>Dicranidae</taxon>
        <taxon>Pseudoditrichales</taxon>
        <taxon>Ditrichaceae</taxon>
        <taxon>Ceratodon</taxon>
    </lineage>
</organism>
<dbReference type="Proteomes" id="UP000822688">
    <property type="component" value="Chromosome 11"/>
</dbReference>
<sequence>MEVGNFLLCAVMGVLGGIGVGVMHATFEHLWYHTLDWLHRGGHIQRLAPQIDVTQNQYHKESFWATAIGPIPVSAAAFYLRHGFISRMQVSSDIVGSLLFTWTVMVLHDAYFFAVHTLMHYFKSVYKQVHQWHHATHGDLTVFNTAYGDILDVTFTFAPFYAAVVAYVYCQPTWNPVDVMFLMWAVNGVDMMGHCGYKLPPWVYVPGSMGVLLTPLAQRPKHHYIHHLDPRYNRSLYFTWWDRLAGSFREDHPKVVNDISTASNCSSEVQTSFVCSNSEQFSKAANDKQFF</sequence>
<comment type="similarity">
    <text evidence="2">Belongs to the sterol desaturase family.</text>
</comment>